<dbReference type="Pfam" id="PF13116">
    <property type="entry name" value="YhdP"/>
    <property type="match status" value="1"/>
</dbReference>
<protein>
    <submittedName>
        <fullName evidence="2">YhdP family protein</fullName>
    </submittedName>
</protein>
<keyword evidence="3" id="KW-1185">Reference proteome</keyword>
<dbReference type="Proteomes" id="UP001150830">
    <property type="component" value="Unassembled WGS sequence"/>
</dbReference>
<sequence>MSFLAACWRQIWITVVVGLLLTALYTSLGRQLIPLVETRHADIEQLLTEQLQQPVTIGRVQGGWRYVTPVLRLDNVQIGVTGSDLNIRRLQLELDVARTLYYRLPVFSRVDVDGVRGAFRRQDRQWFIGEKWLLTASSAPADPEPEVAAPSDPDAKPMWARILERQDRISLHDWQIDVEGSPGIIDQVRIDSLLWRHQGKRTGLTGKLAYGNGVESSAIHLDTVLGGPLWPWKQQSAQAYLELEPVSLLRWIPDSLPMGLHMEDLAASGKVWLQLQNGQLDSLYADLGVDRLQMTTRAEPLSITNGRIRLGGMHNGSDWHVRVWPELGEQVPLNDVTISRVVLENTSGWQFGVPQLAVEDVLKYLLNHALLPAPFDRYLSNIAPVGVADDIRVSLLPGDTPVVDVRARLTGVSSQPYNGIPGFTGVDADLHLQPFQGIVDVYHQPSVVMNLAGVYNEPWQLDDVSARVQWDIGTDQSRLWVTGIQARSGHLDVRAEVAMHFPSSRFPNRESLFSLLLGVPKATVADRQRLVPDLVEKDVRDWLAYSLQEGELSNGVFLLNGNLAQNHPKNALTTQLYLDVDKARLRYLDGWPQVSDIKGNLLMDTPALDIHLDQATTLGGKLVEGTGTVSLQPDARNQTQLAVSGQLQGGFREGLSYFTTTPLQKLVNNAFDKWSGSGALLTNFRLNMGLGQKGGEPKVQLESRIHNGELTLGELGLTFSQLDGSIGFDSLKGLSSKDLRGQIMGGPFNASISSKVLSGGFSSKIEATGSATMDAYKRWQPTFLLDPVSGGFDYKASFSINTTNSNSQFDLSSTLKGVQMDFPAPFYKEAADGEHPLTVKVKPGRETRISLEYDKHARAVLALDGKGISRGQVYLGGEEPFLPSDAGIEIRGTLEDPVNAADWWNLWQRLQPLALASSASTSAVGESVSDSASGTAPDDTNPLRRVELRLLQLQAWDMPVGETVLVADQSWGEWNVDIESELAKGKVILHPGNEPLDIKLEYLHLPQPEADEPGSATPVASSGDPMLARFRQRLETDILRDIEPATISSMDIHIDEVFLGGWNLGAWTLKSRPQADGLHLLIEDGRMKGMNFTGDLYWVVDDWGHNTRLENFQVKGSDLGSVQKAFRQSVLVDGKTWRSALNMQWMGSPLAFNTWSLDGIASVRIENGSWKTEGTGALRAFGVLNFNSISRRLQLDFSDLYQSGVAFDVTKAKVEIHNGLLNFTEPLVIDGPGAKFLASGTSNLNDQSLDLKLAVTFPVTGSLPVVAVLTGFAAPIAGAIYVTQKLIGDELEKFTSASYDVRGTWSNPDLKIRQAFDNDVDGKQSRGFKDRFMSIFGMEESK</sequence>
<evidence type="ECO:0000259" key="1">
    <source>
        <dbReference type="Pfam" id="PF13116"/>
    </source>
</evidence>
<proteinExistence type="predicted"/>
<dbReference type="InterPro" id="IPR025263">
    <property type="entry name" value="YhdP_central"/>
</dbReference>
<feature type="domain" description="YhdP central" evidence="1">
    <location>
        <begin position="6"/>
        <end position="1309"/>
    </location>
</feature>
<dbReference type="EMBL" id="JAPNOA010000016">
    <property type="protein sequence ID" value="MCY0964347.1"/>
    <property type="molecule type" value="Genomic_DNA"/>
</dbReference>
<dbReference type="PANTHER" id="PTHR38690">
    <property type="entry name" value="PROTEASE-RELATED"/>
    <property type="match status" value="1"/>
</dbReference>
<comment type="caution">
    <text evidence="2">The sequence shown here is derived from an EMBL/GenBank/DDBJ whole genome shotgun (WGS) entry which is preliminary data.</text>
</comment>
<accession>A0A9X3EB89</accession>
<dbReference type="InterPro" id="IPR011836">
    <property type="entry name" value="YhdP"/>
</dbReference>
<evidence type="ECO:0000313" key="3">
    <source>
        <dbReference type="Proteomes" id="UP001150830"/>
    </source>
</evidence>
<dbReference type="NCBIfam" id="TIGR02099">
    <property type="entry name" value="YhdP family protein"/>
    <property type="match status" value="1"/>
</dbReference>
<reference evidence="2" key="1">
    <citation type="submission" date="2022-11" db="EMBL/GenBank/DDBJ databases">
        <title>Parathalassolutuus dongxingensis gen. nov., sp. nov., a novel member of family Oceanospirillaceae isolated from a coastal shrimp pond in Guangxi, China.</title>
        <authorList>
            <person name="Chen H."/>
        </authorList>
    </citation>
    <scope>NUCLEOTIDE SEQUENCE</scope>
    <source>
        <strain evidence="2">G-43</strain>
    </source>
</reference>
<evidence type="ECO:0000313" key="2">
    <source>
        <dbReference type="EMBL" id="MCY0964347.1"/>
    </source>
</evidence>
<organism evidence="2 3">
    <name type="scientific">Parathalassolituus penaei</name>
    <dbReference type="NCBI Taxonomy" id="2997323"/>
    <lineage>
        <taxon>Bacteria</taxon>
        <taxon>Pseudomonadati</taxon>
        <taxon>Pseudomonadota</taxon>
        <taxon>Gammaproteobacteria</taxon>
        <taxon>Oceanospirillales</taxon>
        <taxon>Oceanospirillaceae</taxon>
        <taxon>Parathalassolituus</taxon>
    </lineage>
</organism>
<gene>
    <name evidence="2" type="ORF">OUO13_04045</name>
</gene>
<dbReference type="PANTHER" id="PTHR38690:SF1">
    <property type="entry name" value="PROTEASE"/>
    <property type="match status" value="1"/>
</dbReference>
<dbReference type="RefSeq" id="WP_283172564.1">
    <property type="nucleotide sequence ID" value="NZ_JAPNOA010000016.1"/>
</dbReference>
<name>A0A9X3EB89_9GAMM</name>